<evidence type="ECO:0000256" key="2">
    <source>
        <dbReference type="ARBA" id="ARBA00023125"/>
    </source>
</evidence>
<dbReference type="PRINTS" id="PR00455">
    <property type="entry name" value="HTHTETR"/>
</dbReference>
<dbReference type="PANTHER" id="PTHR30055">
    <property type="entry name" value="HTH-TYPE TRANSCRIPTIONAL REGULATOR RUTR"/>
    <property type="match status" value="1"/>
</dbReference>
<accession>A0A5K7YYI2</accession>
<dbReference type="Pfam" id="PF21351">
    <property type="entry name" value="TetR_C_41"/>
    <property type="match status" value="1"/>
</dbReference>
<dbReference type="InterPro" id="IPR049484">
    <property type="entry name" value="Rv0078-like_C"/>
</dbReference>
<dbReference type="PROSITE" id="PS50977">
    <property type="entry name" value="HTH_TETR_2"/>
    <property type="match status" value="1"/>
</dbReference>
<dbReference type="SUPFAM" id="SSF46689">
    <property type="entry name" value="Homeodomain-like"/>
    <property type="match status" value="1"/>
</dbReference>
<keyword evidence="1" id="KW-0805">Transcription regulation</keyword>
<dbReference type="GO" id="GO:0000976">
    <property type="term" value="F:transcription cis-regulatory region binding"/>
    <property type="evidence" value="ECO:0007669"/>
    <property type="project" value="TreeGrafter"/>
</dbReference>
<evidence type="ECO:0000313" key="7">
    <source>
        <dbReference type="Proteomes" id="UP000427906"/>
    </source>
</evidence>
<dbReference type="AlphaFoldDB" id="A0A5K7YYI2"/>
<dbReference type="Gene3D" id="1.10.357.10">
    <property type="entry name" value="Tetracycline Repressor, domain 2"/>
    <property type="match status" value="1"/>
</dbReference>
<organism evidence="6 7">
    <name type="scientific">Desulfosarcina alkanivorans</name>
    <dbReference type="NCBI Taxonomy" id="571177"/>
    <lineage>
        <taxon>Bacteria</taxon>
        <taxon>Pseudomonadati</taxon>
        <taxon>Thermodesulfobacteriota</taxon>
        <taxon>Desulfobacteria</taxon>
        <taxon>Desulfobacterales</taxon>
        <taxon>Desulfosarcinaceae</taxon>
        <taxon>Desulfosarcina</taxon>
    </lineage>
</organism>
<feature type="domain" description="HTH tetR-type" evidence="5">
    <location>
        <begin position="14"/>
        <end position="74"/>
    </location>
</feature>
<proteinExistence type="predicted"/>
<dbReference type="EMBL" id="AP021874">
    <property type="protein sequence ID" value="BBO69667.1"/>
    <property type="molecule type" value="Genomic_DNA"/>
</dbReference>
<evidence type="ECO:0000256" key="3">
    <source>
        <dbReference type="ARBA" id="ARBA00023163"/>
    </source>
</evidence>
<keyword evidence="7" id="KW-1185">Reference proteome</keyword>
<dbReference type="InterPro" id="IPR050109">
    <property type="entry name" value="HTH-type_TetR-like_transc_reg"/>
</dbReference>
<dbReference type="PANTHER" id="PTHR30055:SF234">
    <property type="entry name" value="HTH-TYPE TRANSCRIPTIONAL REGULATOR BETI"/>
    <property type="match status" value="1"/>
</dbReference>
<protein>
    <submittedName>
        <fullName evidence="6">TetR family transcriptional regulator</fullName>
    </submittedName>
</protein>
<keyword evidence="3" id="KW-0804">Transcription</keyword>
<evidence type="ECO:0000256" key="1">
    <source>
        <dbReference type="ARBA" id="ARBA00023015"/>
    </source>
</evidence>
<dbReference type="RefSeq" id="WP_167527839.1">
    <property type="nucleotide sequence ID" value="NZ_AP021874.1"/>
</dbReference>
<evidence type="ECO:0000313" key="6">
    <source>
        <dbReference type="EMBL" id="BBO69667.1"/>
    </source>
</evidence>
<reference evidence="6 7" key="1">
    <citation type="submission" date="2019-11" db="EMBL/GenBank/DDBJ databases">
        <title>Comparative genomics of hydrocarbon-degrading Desulfosarcina strains.</title>
        <authorList>
            <person name="Watanabe M."/>
            <person name="Kojima H."/>
            <person name="Fukui M."/>
        </authorList>
    </citation>
    <scope>NUCLEOTIDE SEQUENCE [LARGE SCALE GENOMIC DNA]</scope>
    <source>
        <strain evidence="6 7">PL12</strain>
    </source>
</reference>
<feature type="DNA-binding region" description="H-T-H motif" evidence="4">
    <location>
        <begin position="37"/>
        <end position="56"/>
    </location>
</feature>
<evidence type="ECO:0000259" key="5">
    <source>
        <dbReference type="PROSITE" id="PS50977"/>
    </source>
</evidence>
<gene>
    <name evidence="6" type="ORF">DSCA_35970</name>
</gene>
<keyword evidence="2 4" id="KW-0238">DNA-binding</keyword>
<dbReference type="Proteomes" id="UP000427906">
    <property type="component" value="Chromosome"/>
</dbReference>
<dbReference type="GO" id="GO:0003700">
    <property type="term" value="F:DNA-binding transcription factor activity"/>
    <property type="evidence" value="ECO:0007669"/>
    <property type="project" value="TreeGrafter"/>
</dbReference>
<dbReference type="KEGG" id="dalk:DSCA_35970"/>
<evidence type="ECO:0000256" key="4">
    <source>
        <dbReference type="PROSITE-ProRule" id="PRU00335"/>
    </source>
</evidence>
<name>A0A5K7YYI2_9BACT</name>
<dbReference type="InterPro" id="IPR009057">
    <property type="entry name" value="Homeodomain-like_sf"/>
</dbReference>
<sequence>MPAKKQLTKAAQTKATTRKLITIAKKEFSQKGYSGASMERIVKAAGMTRGALYHHFDGKQGLFYAVFCKAQQEIGRRIEKKTEAVSDLWDQLVEGCHGFLEASSDPDLQRIVVIDAPAVLKWETVRFVDSNIEGSGFSLLKECIQELKTNHIIKPLPVDALAHQLNGAMDEAAVWIARSTDTRLALKEAKAVLDELLNALKV</sequence>
<dbReference type="InterPro" id="IPR001647">
    <property type="entry name" value="HTH_TetR"/>
</dbReference>
<dbReference type="Pfam" id="PF00440">
    <property type="entry name" value="TetR_N"/>
    <property type="match status" value="1"/>
</dbReference>